<dbReference type="Pfam" id="PF21836">
    <property type="entry name" value="DUF6895"/>
    <property type="match status" value="1"/>
</dbReference>
<gene>
    <name evidence="2" type="ORF">SAMN05421773_10397</name>
</gene>
<keyword evidence="3" id="KW-1185">Reference proteome</keyword>
<dbReference type="AlphaFoldDB" id="A0A1I1IKS8"/>
<proteinExistence type="predicted"/>
<dbReference type="Proteomes" id="UP000199207">
    <property type="component" value="Unassembled WGS sequence"/>
</dbReference>
<dbReference type="OrthoDB" id="3685015at2"/>
<dbReference type="STRING" id="910347.SAMN05421773_10397"/>
<sequence length="309" mass="34316">MTAAPAVPGPVRDTARLLADRALSWLHANRRFGALPPGTTETLDDPDSTYKPLGESALAASLVLRDPHSGAGRRAAAQNLLDYLWEQFRAGDLLYERQLRHTLMTDPMETYSHFARAGYRHAELDRLLAHHSRLRSLRAVEVVPNRRLAVANAARVVGLAPLREDDWAALARATWLGAEPEPWAVDWMTAYHMTHTVFHLTDWSARPEGLPAPLAAYLHDWLPVWTDIWREVAQWDLLAELLIVGACLPEPYCDPGHWEALAGIQRPDGLVPRDGEPVTDDPEQRFHDHQHTVAVVTVAGTALAGRAGP</sequence>
<protein>
    <recommendedName>
        <fullName evidence="1">DUF6895 domain-containing protein</fullName>
    </recommendedName>
</protein>
<dbReference type="EMBL" id="FOLM01000003">
    <property type="protein sequence ID" value="SFC36836.1"/>
    <property type="molecule type" value="Genomic_DNA"/>
</dbReference>
<accession>A0A1I1IKS8</accession>
<organism evidence="2 3">
    <name type="scientific">Streptomyces aidingensis</name>
    <dbReference type="NCBI Taxonomy" id="910347"/>
    <lineage>
        <taxon>Bacteria</taxon>
        <taxon>Bacillati</taxon>
        <taxon>Actinomycetota</taxon>
        <taxon>Actinomycetes</taxon>
        <taxon>Kitasatosporales</taxon>
        <taxon>Streptomycetaceae</taxon>
        <taxon>Streptomyces</taxon>
    </lineage>
</organism>
<evidence type="ECO:0000313" key="2">
    <source>
        <dbReference type="EMBL" id="SFC36836.1"/>
    </source>
</evidence>
<evidence type="ECO:0000313" key="3">
    <source>
        <dbReference type="Proteomes" id="UP000199207"/>
    </source>
</evidence>
<reference evidence="2 3" key="1">
    <citation type="submission" date="2016-10" db="EMBL/GenBank/DDBJ databases">
        <authorList>
            <person name="de Groot N.N."/>
        </authorList>
    </citation>
    <scope>NUCLEOTIDE SEQUENCE [LARGE SCALE GENOMIC DNA]</scope>
    <source>
        <strain evidence="2 3">CGMCC 4.5739</strain>
    </source>
</reference>
<name>A0A1I1IKS8_9ACTN</name>
<dbReference type="RefSeq" id="WP_093837950.1">
    <property type="nucleotide sequence ID" value="NZ_FOLM01000003.1"/>
</dbReference>
<evidence type="ECO:0000259" key="1">
    <source>
        <dbReference type="Pfam" id="PF21836"/>
    </source>
</evidence>
<dbReference type="InterPro" id="IPR054190">
    <property type="entry name" value="DUF6895"/>
</dbReference>
<feature type="domain" description="DUF6895" evidence="1">
    <location>
        <begin position="19"/>
        <end position="300"/>
    </location>
</feature>